<dbReference type="EMBL" id="CP002534">
    <property type="protein sequence ID" value="ADY28976.1"/>
    <property type="molecule type" value="Genomic_DNA"/>
</dbReference>
<dbReference type="AlphaFoldDB" id="F0RFM8"/>
<dbReference type="KEGG" id="cly:Celly_1148"/>
<dbReference type="HOGENOM" id="CLU_3341876_0_0_10"/>
<sequence>MNLNFNNSQSVNMRKSKFIADKFLVLTLSLKLKIDVK</sequence>
<accession>F0RFM8</accession>
<evidence type="ECO:0000313" key="1">
    <source>
        <dbReference type="EMBL" id="ADY28976.1"/>
    </source>
</evidence>
<dbReference type="Proteomes" id="UP000007487">
    <property type="component" value="Chromosome"/>
</dbReference>
<proteinExistence type="predicted"/>
<name>F0RFM8_CELLC</name>
<protein>
    <submittedName>
        <fullName evidence="1">Uncharacterized protein</fullName>
    </submittedName>
</protein>
<organism evidence="1 2">
    <name type="scientific">Cellulophaga lytica (strain ATCC 23178 / DSM 7489 / JCM 8516 / NBRC 14961 / NCIMB 1423 / VKM B-1433 / Cy l20)</name>
    <dbReference type="NCBI Taxonomy" id="867900"/>
    <lineage>
        <taxon>Bacteria</taxon>
        <taxon>Pseudomonadati</taxon>
        <taxon>Bacteroidota</taxon>
        <taxon>Flavobacteriia</taxon>
        <taxon>Flavobacteriales</taxon>
        <taxon>Flavobacteriaceae</taxon>
        <taxon>Cellulophaga</taxon>
    </lineage>
</organism>
<reference evidence="1 2" key="1">
    <citation type="journal article" date="2011" name="Stand. Genomic Sci.">
        <title>Complete genome sequence of Cellulophaga lytica type strain (LIM- 21).</title>
        <authorList>
            <person name="Pati A."/>
            <person name="Abt B."/>
            <person name="Teshima H."/>
            <person name="Nolan M."/>
            <person name="Lapidus A."/>
            <person name="Lucas S."/>
            <person name="Hammon N."/>
            <person name="Deshpande S."/>
            <person name="Cheng J.F."/>
            <person name="Tapia R."/>
            <person name="Han C."/>
            <person name="Goodwin L."/>
            <person name="Pitluck S."/>
            <person name="Liolios K."/>
            <person name="Pagani I."/>
            <person name="Mavromatis K."/>
            <person name="Ovchinikova G."/>
            <person name="Chen A."/>
            <person name="Palaniappan K."/>
            <person name="Land M."/>
            <person name="Hauser L."/>
            <person name="Jeffries C.D."/>
            <person name="Detter J.C."/>
            <person name="Brambilla E.M."/>
            <person name="Kannan K.P."/>
            <person name="Rohde M."/>
            <person name="Spring S."/>
            <person name="Goker M."/>
            <person name="Woyke T."/>
            <person name="Bristow J."/>
            <person name="Eisen J.A."/>
            <person name="Markowitz V."/>
            <person name="Hugenholtz P."/>
            <person name="Kyrpides N.C."/>
            <person name="Klenk H.P."/>
            <person name="Ivanova N."/>
        </authorList>
    </citation>
    <scope>NUCLEOTIDE SEQUENCE [LARGE SCALE GENOMIC DNA]</scope>
    <source>
        <strain evidence="2">ATCC 23178 / DSM 7489 / JCM 8516 / NBRC 14961 / NCIMB 1423 / VKM B-1433 / Cy l20</strain>
    </source>
</reference>
<gene>
    <name evidence="1" type="ordered locus">Celly_1148</name>
</gene>
<keyword evidence="2" id="KW-1185">Reference proteome</keyword>
<evidence type="ECO:0000313" key="2">
    <source>
        <dbReference type="Proteomes" id="UP000007487"/>
    </source>
</evidence>